<dbReference type="InterPro" id="IPR036922">
    <property type="entry name" value="Rieske_2Fe-2S_sf"/>
</dbReference>
<keyword evidence="2" id="KW-0479">Metal-binding</keyword>
<evidence type="ECO:0000256" key="3">
    <source>
        <dbReference type="ARBA" id="ARBA00023004"/>
    </source>
</evidence>
<evidence type="ECO:0000256" key="5">
    <source>
        <dbReference type="ARBA" id="ARBA00034078"/>
    </source>
</evidence>
<accession>A0A9X1UNY0</accession>
<dbReference type="Gene3D" id="2.102.10.10">
    <property type="entry name" value="Rieske [2Fe-2S] iron-sulphur domain"/>
    <property type="match status" value="1"/>
</dbReference>
<dbReference type="SUPFAM" id="SSF50022">
    <property type="entry name" value="ISP domain"/>
    <property type="match status" value="1"/>
</dbReference>
<dbReference type="Proteomes" id="UP001139308">
    <property type="component" value="Unassembled WGS sequence"/>
</dbReference>
<feature type="domain" description="Rieske" evidence="7">
    <location>
        <begin position="4"/>
        <end position="101"/>
    </location>
</feature>
<dbReference type="PROSITE" id="PS51296">
    <property type="entry name" value="RIESKE"/>
    <property type="match status" value="1"/>
</dbReference>
<dbReference type="GO" id="GO:0046872">
    <property type="term" value="F:metal ion binding"/>
    <property type="evidence" value="ECO:0007669"/>
    <property type="project" value="UniProtKB-KW"/>
</dbReference>
<gene>
    <name evidence="8" type="ORF">L5014_37460</name>
</gene>
<keyword evidence="3" id="KW-0408">Iron</keyword>
<evidence type="ECO:0000313" key="8">
    <source>
        <dbReference type="EMBL" id="MCG5078938.1"/>
    </source>
</evidence>
<keyword evidence="9" id="KW-1185">Reference proteome</keyword>
<dbReference type="PANTHER" id="PTHR21496">
    <property type="entry name" value="FERREDOXIN-RELATED"/>
    <property type="match status" value="1"/>
</dbReference>
<dbReference type="GO" id="GO:0051537">
    <property type="term" value="F:2 iron, 2 sulfur cluster binding"/>
    <property type="evidence" value="ECO:0007669"/>
    <property type="project" value="UniProtKB-KW"/>
</dbReference>
<comment type="cofactor">
    <cofactor evidence="5">
        <name>[2Fe-2S] cluster</name>
        <dbReference type="ChEBI" id="CHEBI:190135"/>
    </cofactor>
</comment>
<evidence type="ECO:0000256" key="2">
    <source>
        <dbReference type="ARBA" id="ARBA00022723"/>
    </source>
</evidence>
<keyword evidence="4" id="KW-0411">Iron-sulfur</keyword>
<organism evidence="8 9">
    <name type="scientific">Paraburkholderia tagetis</name>
    <dbReference type="NCBI Taxonomy" id="2913261"/>
    <lineage>
        <taxon>Bacteria</taxon>
        <taxon>Pseudomonadati</taxon>
        <taxon>Pseudomonadota</taxon>
        <taxon>Betaproteobacteria</taxon>
        <taxon>Burkholderiales</taxon>
        <taxon>Burkholderiaceae</taxon>
        <taxon>Paraburkholderia</taxon>
    </lineage>
</organism>
<dbReference type="AlphaFoldDB" id="A0A9X1UNY0"/>
<comment type="similarity">
    <text evidence="6">Belongs to the bacterial ring-hydroxylating dioxygenase ferredoxin component family.</text>
</comment>
<proteinExistence type="inferred from homology"/>
<reference evidence="8" key="1">
    <citation type="submission" date="2022-01" db="EMBL/GenBank/DDBJ databases">
        <title>Genome sequence and assembly of Parabukholderia sp. RG36.</title>
        <authorList>
            <person name="Chhetri G."/>
        </authorList>
    </citation>
    <scope>NUCLEOTIDE SEQUENCE</scope>
    <source>
        <strain evidence="8">RG36</strain>
    </source>
</reference>
<evidence type="ECO:0000256" key="6">
    <source>
        <dbReference type="ARBA" id="ARBA00038001"/>
    </source>
</evidence>
<evidence type="ECO:0000259" key="7">
    <source>
        <dbReference type="PROSITE" id="PS51296"/>
    </source>
</evidence>
<comment type="caution">
    <text evidence="8">The sequence shown here is derived from an EMBL/GenBank/DDBJ whole genome shotgun (WGS) entry which is preliminary data.</text>
</comment>
<protein>
    <submittedName>
        <fullName evidence="8">Rieske 2Fe-2S domain-containing protein</fullName>
    </submittedName>
</protein>
<dbReference type="InterPro" id="IPR017941">
    <property type="entry name" value="Rieske_2Fe-2S"/>
</dbReference>
<evidence type="ECO:0000256" key="1">
    <source>
        <dbReference type="ARBA" id="ARBA00022714"/>
    </source>
</evidence>
<keyword evidence="1" id="KW-0001">2Fe-2S</keyword>
<dbReference type="PANTHER" id="PTHR21496:SF0">
    <property type="entry name" value="RIESKE DOMAIN-CONTAINING PROTEIN"/>
    <property type="match status" value="1"/>
</dbReference>
<evidence type="ECO:0000313" key="9">
    <source>
        <dbReference type="Proteomes" id="UP001139308"/>
    </source>
</evidence>
<dbReference type="Pfam" id="PF00355">
    <property type="entry name" value="Rieske"/>
    <property type="match status" value="1"/>
</dbReference>
<dbReference type="EMBL" id="JAKLJA010000081">
    <property type="protein sequence ID" value="MCG5078938.1"/>
    <property type="molecule type" value="Genomic_DNA"/>
</dbReference>
<evidence type="ECO:0000256" key="4">
    <source>
        <dbReference type="ARBA" id="ARBA00023014"/>
    </source>
</evidence>
<sequence>MKREVAVGAAEGLAQGQRKLVFIDGRSVVVFNVAGKLHAIENSCPHNGASLANGNLDGSLLTCPAHGLRFDLSTGCMPGAGFGQLCLDVLPVRTVDGQLMIEVEQA</sequence>
<name>A0A9X1UNY0_9BURK</name>
<dbReference type="RefSeq" id="WP_238468906.1">
    <property type="nucleotide sequence ID" value="NZ_JAKLJA010000081.1"/>
</dbReference>